<evidence type="ECO:0000313" key="3">
    <source>
        <dbReference type="Proteomes" id="UP000094056"/>
    </source>
</evidence>
<reference evidence="2 3" key="1">
    <citation type="submission" date="2016-07" db="EMBL/GenBank/DDBJ databases">
        <title>Draft genome of Scalindua rubra, obtained from a brine-seawater interface in the Red Sea, sheds light on salt adaptation in anammox bacteria.</title>
        <authorList>
            <person name="Speth D.R."/>
            <person name="Lagkouvardos I."/>
            <person name="Wang Y."/>
            <person name="Qian P.-Y."/>
            <person name="Dutilh B.E."/>
            <person name="Jetten M.S."/>
        </authorList>
    </citation>
    <scope>NUCLEOTIDE SEQUENCE [LARGE SCALE GENOMIC DNA]</scope>
    <source>
        <strain evidence="2">BSI-1</strain>
    </source>
</reference>
<evidence type="ECO:0000313" key="2">
    <source>
        <dbReference type="EMBL" id="ODS32229.1"/>
    </source>
</evidence>
<evidence type="ECO:0000256" key="1">
    <source>
        <dbReference type="SAM" id="MobiDB-lite"/>
    </source>
</evidence>
<dbReference type="Proteomes" id="UP000094056">
    <property type="component" value="Unassembled WGS sequence"/>
</dbReference>
<comment type="caution">
    <text evidence="2">The sequence shown here is derived from an EMBL/GenBank/DDBJ whole genome shotgun (WGS) entry which is preliminary data.</text>
</comment>
<name>A0A1E3X9H6_9BACT</name>
<proteinExistence type="predicted"/>
<sequence length="50" mass="5687">WEVGKNHKEGEDKETDEATKQEGIIDKVKTPFEKNLETIKSVLQEVESGD</sequence>
<dbReference type="AlphaFoldDB" id="A0A1E3X9H6"/>
<accession>A0A1E3X9H6</accession>
<feature type="non-terminal residue" evidence="2">
    <location>
        <position position="1"/>
    </location>
</feature>
<gene>
    <name evidence="2" type="ORF">SCARUB_02622</name>
</gene>
<dbReference type="EMBL" id="MAYW01000071">
    <property type="protein sequence ID" value="ODS32229.1"/>
    <property type="molecule type" value="Genomic_DNA"/>
</dbReference>
<protein>
    <submittedName>
        <fullName evidence="2">Uncharacterized protein</fullName>
    </submittedName>
</protein>
<feature type="region of interest" description="Disordered" evidence="1">
    <location>
        <begin position="1"/>
        <end position="25"/>
    </location>
</feature>
<organism evidence="2 3">
    <name type="scientific">Candidatus Scalindua rubra</name>
    <dbReference type="NCBI Taxonomy" id="1872076"/>
    <lineage>
        <taxon>Bacteria</taxon>
        <taxon>Pseudomonadati</taxon>
        <taxon>Planctomycetota</taxon>
        <taxon>Candidatus Brocadiia</taxon>
        <taxon>Candidatus Brocadiales</taxon>
        <taxon>Candidatus Scalinduaceae</taxon>
        <taxon>Candidatus Scalindua</taxon>
    </lineage>
</organism>